<keyword evidence="2" id="KW-1185">Reference proteome</keyword>
<comment type="caution">
    <text evidence="1">The sequence shown here is derived from an EMBL/GenBank/DDBJ whole genome shotgun (WGS) entry which is preliminary data.</text>
</comment>
<proteinExistence type="predicted"/>
<gene>
    <name evidence="1" type="ORF">BpHYR1_019682</name>
</gene>
<dbReference type="EMBL" id="REGN01003406">
    <property type="protein sequence ID" value="RNA22757.1"/>
    <property type="molecule type" value="Genomic_DNA"/>
</dbReference>
<evidence type="ECO:0000313" key="1">
    <source>
        <dbReference type="EMBL" id="RNA22757.1"/>
    </source>
</evidence>
<accession>A0A3M7RH41</accession>
<reference evidence="1 2" key="1">
    <citation type="journal article" date="2018" name="Sci. Rep.">
        <title>Genomic signatures of local adaptation to the degree of environmental predictability in rotifers.</title>
        <authorList>
            <person name="Franch-Gras L."/>
            <person name="Hahn C."/>
            <person name="Garcia-Roger E.M."/>
            <person name="Carmona M.J."/>
            <person name="Serra M."/>
            <person name="Gomez A."/>
        </authorList>
    </citation>
    <scope>NUCLEOTIDE SEQUENCE [LARGE SCALE GENOMIC DNA]</scope>
    <source>
        <strain evidence="1">HYR1</strain>
    </source>
</reference>
<protein>
    <submittedName>
        <fullName evidence="1">Uncharacterized protein</fullName>
    </submittedName>
</protein>
<evidence type="ECO:0000313" key="2">
    <source>
        <dbReference type="Proteomes" id="UP000276133"/>
    </source>
</evidence>
<dbReference type="AlphaFoldDB" id="A0A3M7RH41"/>
<organism evidence="1 2">
    <name type="scientific">Brachionus plicatilis</name>
    <name type="common">Marine rotifer</name>
    <name type="synonym">Brachionus muelleri</name>
    <dbReference type="NCBI Taxonomy" id="10195"/>
    <lineage>
        <taxon>Eukaryota</taxon>
        <taxon>Metazoa</taxon>
        <taxon>Spiralia</taxon>
        <taxon>Gnathifera</taxon>
        <taxon>Rotifera</taxon>
        <taxon>Eurotatoria</taxon>
        <taxon>Monogononta</taxon>
        <taxon>Pseudotrocha</taxon>
        <taxon>Ploima</taxon>
        <taxon>Brachionidae</taxon>
        <taxon>Brachionus</taxon>
    </lineage>
</organism>
<dbReference type="Proteomes" id="UP000276133">
    <property type="component" value="Unassembled WGS sequence"/>
</dbReference>
<sequence>MTLKDTKGLKRIEYFPHIEKDTKGHKRIFSYKYTLIVNSSVECFHLYILINFVPVKISILDSRTARLGKQKQGSLVHKDKTLAERKLDKALRYKKKERNTTLLHIEIGIKAF</sequence>
<name>A0A3M7RH41_BRAPC</name>